<feature type="transmembrane region" description="Helical" evidence="8">
    <location>
        <begin position="183"/>
        <end position="212"/>
    </location>
</feature>
<dbReference type="Proteomes" id="UP000198994">
    <property type="component" value="Unassembled WGS sequence"/>
</dbReference>
<keyword evidence="5 8" id="KW-0812">Transmembrane</keyword>
<dbReference type="OrthoDB" id="9807047at2"/>
<evidence type="ECO:0000256" key="1">
    <source>
        <dbReference type="ARBA" id="ARBA00004651"/>
    </source>
</evidence>
<evidence type="ECO:0000313" key="10">
    <source>
        <dbReference type="EMBL" id="SDF59780.1"/>
    </source>
</evidence>
<evidence type="ECO:0000313" key="11">
    <source>
        <dbReference type="Proteomes" id="UP000198994"/>
    </source>
</evidence>
<dbReference type="AlphaFoldDB" id="A0A1G7MF22"/>
<keyword evidence="6 8" id="KW-1133">Transmembrane helix</keyword>
<dbReference type="InterPro" id="IPR000515">
    <property type="entry name" value="MetI-like"/>
</dbReference>
<keyword evidence="3 8" id="KW-0813">Transport</keyword>
<dbReference type="PROSITE" id="PS50928">
    <property type="entry name" value="ABC_TM1"/>
    <property type="match status" value="1"/>
</dbReference>
<evidence type="ECO:0000256" key="3">
    <source>
        <dbReference type="ARBA" id="ARBA00022448"/>
    </source>
</evidence>
<feature type="transmembrane region" description="Helical" evidence="8">
    <location>
        <begin position="56"/>
        <end position="80"/>
    </location>
</feature>
<evidence type="ECO:0000256" key="7">
    <source>
        <dbReference type="ARBA" id="ARBA00023136"/>
    </source>
</evidence>
<dbReference type="Pfam" id="PF00528">
    <property type="entry name" value="BPD_transp_1"/>
    <property type="match status" value="1"/>
</dbReference>
<feature type="transmembrane region" description="Helical" evidence="8">
    <location>
        <begin position="232"/>
        <end position="260"/>
    </location>
</feature>
<dbReference type="GO" id="GO:0005886">
    <property type="term" value="C:plasma membrane"/>
    <property type="evidence" value="ECO:0007669"/>
    <property type="project" value="UniProtKB-SubCell"/>
</dbReference>
<proteinExistence type="inferred from homology"/>
<evidence type="ECO:0000259" key="9">
    <source>
        <dbReference type="PROSITE" id="PS50928"/>
    </source>
</evidence>
<keyword evidence="4" id="KW-1003">Cell membrane</keyword>
<dbReference type="CDD" id="cd06261">
    <property type="entry name" value="TM_PBP2"/>
    <property type="match status" value="1"/>
</dbReference>
<dbReference type="STRING" id="282683.SAMN04488105_13314"/>
<accession>A0A1G7MF22</accession>
<keyword evidence="11" id="KW-1185">Reference proteome</keyword>
<organism evidence="10 11">
    <name type="scientific">Salipiger thiooxidans</name>
    <dbReference type="NCBI Taxonomy" id="282683"/>
    <lineage>
        <taxon>Bacteria</taxon>
        <taxon>Pseudomonadati</taxon>
        <taxon>Pseudomonadota</taxon>
        <taxon>Alphaproteobacteria</taxon>
        <taxon>Rhodobacterales</taxon>
        <taxon>Roseobacteraceae</taxon>
        <taxon>Salipiger</taxon>
    </lineage>
</organism>
<feature type="domain" description="ABC transmembrane type-1" evidence="9">
    <location>
        <begin position="54"/>
        <end position="260"/>
    </location>
</feature>
<dbReference type="InterPro" id="IPR035906">
    <property type="entry name" value="MetI-like_sf"/>
</dbReference>
<dbReference type="EMBL" id="FNAV01000033">
    <property type="protein sequence ID" value="SDF59780.1"/>
    <property type="molecule type" value="Genomic_DNA"/>
</dbReference>
<dbReference type="RefSeq" id="WP_008887463.1">
    <property type="nucleotide sequence ID" value="NZ_FNAV01000033.1"/>
</dbReference>
<reference evidence="11" key="1">
    <citation type="submission" date="2016-10" db="EMBL/GenBank/DDBJ databases">
        <authorList>
            <person name="Varghese N."/>
            <person name="Submissions S."/>
        </authorList>
    </citation>
    <scope>NUCLEOTIDE SEQUENCE [LARGE SCALE GENOMIC DNA]</scope>
    <source>
        <strain evidence="11">DSM 10146</strain>
    </source>
</reference>
<sequence>MRAFLFLICPVLLFLGASYLLPFLGIVQLSFTDPDPGLAQYSRVLTEDLPTGVIWRTLRLCVMVTAVSVSCAYVITLLWVRGSPLVRSITELCIMIPFWISVLSRAFGWLSMLSNRGLLNTWLQDMGLIDSAIQMTRNEFAVVVGMSHYLIPFAVFPLATAMRNVDERVLTAADGMGATRLRIFWQVFLPMTASGIMGATLLVFVFSIGFYVTPALLGGGQSVLVAELIYLWIFQIPQWGMAAAMSVVLMLGVGGILYVLMRRYGEMAK</sequence>
<gene>
    <name evidence="10" type="ORF">SAMN04488105_13314</name>
</gene>
<dbReference type="Gene3D" id="1.10.3720.10">
    <property type="entry name" value="MetI-like"/>
    <property type="match status" value="1"/>
</dbReference>
<evidence type="ECO:0000256" key="5">
    <source>
        <dbReference type="ARBA" id="ARBA00022692"/>
    </source>
</evidence>
<comment type="subcellular location">
    <subcellularLocation>
        <location evidence="1 8">Cell membrane</location>
        <topology evidence="1 8">Multi-pass membrane protein</topology>
    </subcellularLocation>
</comment>
<evidence type="ECO:0000256" key="6">
    <source>
        <dbReference type="ARBA" id="ARBA00022989"/>
    </source>
</evidence>
<dbReference type="PANTHER" id="PTHR42929:SF5">
    <property type="entry name" value="ABC TRANSPORTER PERMEASE PROTEIN"/>
    <property type="match status" value="1"/>
</dbReference>
<dbReference type="PANTHER" id="PTHR42929">
    <property type="entry name" value="INNER MEMBRANE ABC TRANSPORTER PERMEASE PROTEIN YDCU-RELATED-RELATED"/>
    <property type="match status" value="1"/>
</dbReference>
<evidence type="ECO:0000256" key="4">
    <source>
        <dbReference type="ARBA" id="ARBA00022475"/>
    </source>
</evidence>
<evidence type="ECO:0000256" key="2">
    <source>
        <dbReference type="ARBA" id="ARBA00007069"/>
    </source>
</evidence>
<dbReference type="GO" id="GO:0055085">
    <property type="term" value="P:transmembrane transport"/>
    <property type="evidence" value="ECO:0007669"/>
    <property type="project" value="InterPro"/>
</dbReference>
<dbReference type="SUPFAM" id="SSF161098">
    <property type="entry name" value="MetI-like"/>
    <property type="match status" value="1"/>
</dbReference>
<keyword evidence="7 8" id="KW-0472">Membrane</keyword>
<feature type="transmembrane region" description="Helical" evidence="8">
    <location>
        <begin position="140"/>
        <end position="162"/>
    </location>
</feature>
<name>A0A1G7MF22_9RHOB</name>
<protein>
    <submittedName>
        <fullName evidence="10">Putative spermidine/putrescine transport system permease protein</fullName>
    </submittedName>
</protein>
<evidence type="ECO:0000256" key="8">
    <source>
        <dbReference type="RuleBase" id="RU363032"/>
    </source>
</evidence>
<comment type="similarity">
    <text evidence="2">Belongs to the binding-protein-dependent transport system permease family. CysTW subfamily.</text>
</comment>